<accession>A0A1S8AVT3</accession>
<reference evidence="2" key="1">
    <citation type="submission" date="2016-04" db="EMBL/GenBank/DDBJ databases">
        <authorList>
            <person name="Chen S.-C."/>
            <person name="Lai M.-C."/>
        </authorList>
    </citation>
    <scope>NUCLEOTIDE SEQUENCE [LARGE SCALE GENOMIC DNA]</scope>
    <source>
        <strain evidence="2">AB14</strain>
    </source>
</reference>
<protein>
    <submittedName>
        <fullName evidence="1">Uncharacterized protein</fullName>
    </submittedName>
</protein>
<proteinExistence type="predicted"/>
<gene>
    <name evidence="1" type="ORF">A6E15_07975</name>
</gene>
<dbReference type="AlphaFoldDB" id="A0A1S8AVT3"/>
<name>A0A1S8AVT3_9EURY</name>
<sequence length="75" mass="8572">MANSLLVKLILVSQEDIKSNSMEKGVYLALMQSMESPISEVRTIMIYIRMSCQLDTLAFMQKVKHSVHIIKTEKV</sequence>
<dbReference type="Proteomes" id="UP000189370">
    <property type="component" value="Unassembled WGS sequence"/>
</dbReference>
<comment type="caution">
    <text evidence="1">The sequence shown here is derived from an EMBL/GenBank/DDBJ whole genome shotgun (WGS) entry which is preliminary data.</text>
</comment>
<organism evidence="1 2">
    <name type="scientific">Natrinema saccharevitans</name>
    <dbReference type="NCBI Taxonomy" id="301967"/>
    <lineage>
        <taxon>Archaea</taxon>
        <taxon>Methanobacteriati</taxon>
        <taxon>Methanobacteriota</taxon>
        <taxon>Stenosarchaea group</taxon>
        <taxon>Halobacteria</taxon>
        <taxon>Halobacteriales</taxon>
        <taxon>Natrialbaceae</taxon>
        <taxon>Natrinema</taxon>
    </lineage>
</organism>
<dbReference type="EMBL" id="LWLN01000001">
    <property type="protein sequence ID" value="OLZ40933.1"/>
    <property type="molecule type" value="Genomic_DNA"/>
</dbReference>
<evidence type="ECO:0000313" key="1">
    <source>
        <dbReference type="EMBL" id="OLZ40933.1"/>
    </source>
</evidence>
<keyword evidence="2" id="KW-1185">Reference proteome</keyword>
<evidence type="ECO:0000313" key="2">
    <source>
        <dbReference type="Proteomes" id="UP000189370"/>
    </source>
</evidence>